<dbReference type="GO" id="GO:0000462">
    <property type="term" value="P:maturation of SSU-rRNA from tricistronic rRNA transcript (SSU-rRNA, 5.8S rRNA, LSU-rRNA)"/>
    <property type="evidence" value="ECO:0007669"/>
    <property type="project" value="TreeGrafter"/>
</dbReference>
<gene>
    <name evidence="2" type="ORF">INT44_000886</name>
</gene>
<dbReference type="EMBL" id="JAEPRA010000002">
    <property type="protein sequence ID" value="KAG2188135.1"/>
    <property type="molecule type" value="Genomic_DNA"/>
</dbReference>
<feature type="compositionally biased region" description="Basic and acidic residues" evidence="1">
    <location>
        <begin position="182"/>
        <end position="200"/>
    </location>
</feature>
<evidence type="ECO:0000313" key="2">
    <source>
        <dbReference type="EMBL" id="KAG2188135.1"/>
    </source>
</evidence>
<dbReference type="AlphaFoldDB" id="A0A8H7UM05"/>
<dbReference type="Proteomes" id="UP000612746">
    <property type="component" value="Unassembled WGS sequence"/>
</dbReference>
<dbReference type="PANTHER" id="PTHR13237:SF9">
    <property type="entry name" value="NEUROGUIDIN"/>
    <property type="match status" value="1"/>
</dbReference>
<protein>
    <submittedName>
        <fullName evidence="2">Uncharacterized protein</fullName>
    </submittedName>
</protein>
<keyword evidence="3" id="KW-1185">Reference proteome</keyword>
<feature type="compositionally biased region" description="Basic residues" evidence="1">
    <location>
        <begin position="339"/>
        <end position="355"/>
    </location>
</feature>
<evidence type="ECO:0000256" key="1">
    <source>
        <dbReference type="SAM" id="MobiDB-lite"/>
    </source>
</evidence>
<dbReference type="OrthoDB" id="203440at2759"/>
<accession>A0A8H7UM05</accession>
<dbReference type="InterPro" id="IPR007146">
    <property type="entry name" value="Sas10/Utp3/C1D"/>
</dbReference>
<feature type="region of interest" description="Disordered" evidence="1">
    <location>
        <begin position="290"/>
        <end position="355"/>
    </location>
</feature>
<name>A0A8H7UM05_9FUNG</name>
<dbReference type="GO" id="GO:0032040">
    <property type="term" value="C:small-subunit processome"/>
    <property type="evidence" value="ECO:0007669"/>
    <property type="project" value="TreeGrafter"/>
</dbReference>
<comment type="caution">
    <text evidence="2">The sequence shown here is derived from an EMBL/GenBank/DDBJ whole genome shotgun (WGS) entry which is preliminary data.</text>
</comment>
<feature type="region of interest" description="Disordered" evidence="1">
    <location>
        <begin position="181"/>
        <end position="200"/>
    </location>
</feature>
<dbReference type="PANTHER" id="PTHR13237">
    <property type="entry name" value="SOMETHING ABOUT SILENCING PROTEIN 10-RELATED"/>
    <property type="match status" value="1"/>
</dbReference>
<proteinExistence type="predicted"/>
<feature type="region of interest" description="Disordered" evidence="1">
    <location>
        <begin position="127"/>
        <end position="175"/>
    </location>
</feature>
<sequence>MPSLVEPNTKMSSDATKFPQLMKDLESKIDEVQNQLKPILQKVAEREIKTSKGISFLEVKYQLLLQYIANLAFIIQLKLSGKQVESHPVVQSLIELRVMLEKMKPVEQKLKYQIDKVVRTAVVGDQDNETNNGAASAVNDPLAFKPNPMDLVNKGGDEEEDEVTDKSGVYRPPKLAPVTYDEDLRKSSRKEKNASRLVEKASRSRIMRDLMSEMDDRPEEVDALGGVNEGMGFGDSLDRHIQEKDKYEENNYVRLAVTRKEKKRLQNNNRMRFDNEFDNLNDFSNLVGIQDVEERENERMRNVMNRRKRDEGSRGEKRSREDQGLFDGVDEAGDMNRFQKQRRHMKSKSRGKGRR</sequence>
<feature type="compositionally biased region" description="Basic and acidic residues" evidence="1">
    <location>
        <begin position="308"/>
        <end position="323"/>
    </location>
</feature>
<dbReference type="Pfam" id="PF04000">
    <property type="entry name" value="Sas10_Utp3"/>
    <property type="match status" value="1"/>
</dbReference>
<evidence type="ECO:0000313" key="3">
    <source>
        <dbReference type="Proteomes" id="UP000612746"/>
    </source>
</evidence>
<organism evidence="2 3">
    <name type="scientific">Umbelopsis vinacea</name>
    <dbReference type="NCBI Taxonomy" id="44442"/>
    <lineage>
        <taxon>Eukaryota</taxon>
        <taxon>Fungi</taxon>
        <taxon>Fungi incertae sedis</taxon>
        <taxon>Mucoromycota</taxon>
        <taxon>Mucoromycotina</taxon>
        <taxon>Umbelopsidomycetes</taxon>
        <taxon>Umbelopsidales</taxon>
        <taxon>Umbelopsidaceae</taxon>
        <taxon>Umbelopsis</taxon>
    </lineage>
</organism>
<reference evidence="2" key="1">
    <citation type="submission" date="2020-12" db="EMBL/GenBank/DDBJ databases">
        <title>Metabolic potential, ecology and presence of endohyphal bacteria is reflected in genomic diversity of Mucoromycotina.</title>
        <authorList>
            <person name="Muszewska A."/>
            <person name="Okrasinska A."/>
            <person name="Steczkiewicz K."/>
            <person name="Drgas O."/>
            <person name="Orlowska M."/>
            <person name="Perlinska-Lenart U."/>
            <person name="Aleksandrzak-Piekarczyk T."/>
            <person name="Szatraj K."/>
            <person name="Zielenkiewicz U."/>
            <person name="Pilsyk S."/>
            <person name="Malc E."/>
            <person name="Mieczkowski P."/>
            <person name="Kruszewska J.S."/>
            <person name="Biernat P."/>
            <person name="Pawlowska J."/>
        </authorList>
    </citation>
    <scope>NUCLEOTIDE SEQUENCE</scope>
    <source>
        <strain evidence="2">WA0000051536</strain>
    </source>
</reference>